<evidence type="ECO:0000313" key="3">
    <source>
        <dbReference type="Proteomes" id="UP000316621"/>
    </source>
</evidence>
<dbReference type="STRING" id="3469.A0A4Y7KQ08"/>
<accession>A0A4Y7KQ08</accession>
<keyword evidence="1" id="KW-0472">Membrane</keyword>
<dbReference type="Proteomes" id="UP000316621">
    <property type="component" value="Chromosome 8"/>
</dbReference>
<proteinExistence type="predicted"/>
<protein>
    <submittedName>
        <fullName evidence="2">Uncharacterized protein</fullName>
    </submittedName>
</protein>
<name>A0A4Y7KQ08_PAPSO</name>
<sequence>MSSDTGAYINSLQLLFSLWCFTNGVLYSIFLCGSCIRVVNAAAKSVNIGSNNSVVQDAKYFHIYYGQNFKVIKNGIDGKNYLLIQNNLRMATRTKYCTGRIKSFVVPLSNYSINTDYFPDLVASECVLKSYMDGGIQMINKTDAVKDTTQFTAYFVTNPDKMEACNFATFLPVDEDTPLQVKTNYVCLTKAAENNRKTFKPVVAWLRFNEGVCTNDAYKMKQEQYVLDAGGENIDDSMNKNTYDTSIPDDMDDFHAILCTVDVVIDETYTSHPVEYKLSTFLQNLKVNEDEAQYDGFGFLTKQSLWRYDKRIQNSDSLDWSNNAVSQPQLVLADLLEAFFPTGNYTTTYLRNLAKDEKVTTIDPQMCSREISTAMEPIKVPC</sequence>
<dbReference type="Gramene" id="RZC74917">
    <property type="protein sequence ID" value="RZC74917"/>
    <property type="gene ID" value="C5167_050396"/>
</dbReference>
<evidence type="ECO:0000256" key="1">
    <source>
        <dbReference type="SAM" id="Phobius"/>
    </source>
</evidence>
<dbReference type="OMA" id="ARTKYCT"/>
<keyword evidence="3" id="KW-1185">Reference proteome</keyword>
<dbReference type="EMBL" id="CM010722">
    <property type="protein sequence ID" value="RZC74917.1"/>
    <property type="molecule type" value="Genomic_DNA"/>
</dbReference>
<organism evidence="2 3">
    <name type="scientific">Papaver somniferum</name>
    <name type="common">Opium poppy</name>
    <dbReference type="NCBI Taxonomy" id="3469"/>
    <lineage>
        <taxon>Eukaryota</taxon>
        <taxon>Viridiplantae</taxon>
        <taxon>Streptophyta</taxon>
        <taxon>Embryophyta</taxon>
        <taxon>Tracheophyta</taxon>
        <taxon>Spermatophyta</taxon>
        <taxon>Magnoliopsida</taxon>
        <taxon>Ranunculales</taxon>
        <taxon>Papaveraceae</taxon>
        <taxon>Papaveroideae</taxon>
        <taxon>Papaver</taxon>
    </lineage>
</organism>
<evidence type="ECO:0000313" key="2">
    <source>
        <dbReference type="EMBL" id="RZC74917.1"/>
    </source>
</evidence>
<keyword evidence="1" id="KW-1133">Transmembrane helix</keyword>
<dbReference type="AlphaFoldDB" id="A0A4Y7KQ08"/>
<dbReference type="PANTHER" id="PTHR38360:SF1">
    <property type="entry name" value="F12P19.7"/>
    <property type="match status" value="1"/>
</dbReference>
<gene>
    <name evidence="2" type="ORF">C5167_050396</name>
</gene>
<feature type="transmembrane region" description="Helical" evidence="1">
    <location>
        <begin position="12"/>
        <end position="30"/>
    </location>
</feature>
<keyword evidence="1" id="KW-0812">Transmembrane</keyword>
<reference evidence="2 3" key="1">
    <citation type="journal article" date="2018" name="Science">
        <title>The opium poppy genome and morphinan production.</title>
        <authorList>
            <person name="Guo L."/>
            <person name="Winzer T."/>
            <person name="Yang X."/>
            <person name="Li Y."/>
            <person name="Ning Z."/>
            <person name="He Z."/>
            <person name="Teodor R."/>
            <person name="Lu Y."/>
            <person name="Bowser T.A."/>
            <person name="Graham I.A."/>
            <person name="Ye K."/>
        </authorList>
    </citation>
    <scope>NUCLEOTIDE SEQUENCE [LARGE SCALE GENOMIC DNA]</scope>
    <source>
        <strain evidence="3">cv. HN1</strain>
        <tissue evidence="2">Leaves</tissue>
    </source>
</reference>
<dbReference type="PANTHER" id="PTHR38360">
    <property type="entry name" value="OS03G0120000 PROTEIN"/>
    <property type="match status" value="1"/>
</dbReference>